<dbReference type="InterPro" id="IPR043519">
    <property type="entry name" value="NT_sf"/>
</dbReference>
<accession>A0A9P6GRN4</accession>
<dbReference type="PANTHER" id="PTHR34822:SF1">
    <property type="entry name" value="GRPB FAMILY PROTEIN"/>
    <property type="match status" value="1"/>
</dbReference>
<dbReference type="Proteomes" id="UP000756921">
    <property type="component" value="Unassembled WGS sequence"/>
</dbReference>
<gene>
    <name evidence="1" type="ORF">PMIN01_00140</name>
</gene>
<evidence type="ECO:0000313" key="1">
    <source>
        <dbReference type="EMBL" id="KAF9740601.1"/>
    </source>
</evidence>
<dbReference type="EMBL" id="WJXW01000001">
    <property type="protein sequence ID" value="KAF9740601.1"/>
    <property type="molecule type" value="Genomic_DNA"/>
</dbReference>
<dbReference type="OrthoDB" id="630895at2759"/>
<evidence type="ECO:0008006" key="3">
    <source>
        <dbReference type="Google" id="ProtNLM"/>
    </source>
</evidence>
<comment type="caution">
    <text evidence="1">The sequence shown here is derived from an EMBL/GenBank/DDBJ whole genome shotgun (WGS) entry which is preliminary data.</text>
</comment>
<dbReference type="PANTHER" id="PTHR34822">
    <property type="entry name" value="GRPB DOMAIN PROTEIN (AFU_ORTHOLOGUE AFUA_1G01530)"/>
    <property type="match status" value="1"/>
</dbReference>
<dbReference type="Gene3D" id="3.30.460.10">
    <property type="entry name" value="Beta Polymerase, domain 2"/>
    <property type="match status" value="1"/>
</dbReference>
<keyword evidence="2" id="KW-1185">Reference proteome</keyword>
<organism evidence="1 2">
    <name type="scientific">Paraphaeosphaeria minitans</name>
    <dbReference type="NCBI Taxonomy" id="565426"/>
    <lineage>
        <taxon>Eukaryota</taxon>
        <taxon>Fungi</taxon>
        <taxon>Dikarya</taxon>
        <taxon>Ascomycota</taxon>
        <taxon>Pezizomycotina</taxon>
        <taxon>Dothideomycetes</taxon>
        <taxon>Pleosporomycetidae</taxon>
        <taxon>Pleosporales</taxon>
        <taxon>Massarineae</taxon>
        <taxon>Didymosphaeriaceae</taxon>
        <taxon>Paraphaeosphaeria</taxon>
    </lineage>
</organism>
<name>A0A9P6GRN4_9PLEO</name>
<sequence length="197" mass="22042">MRVAVLVYDPAWADHFQCIKADLATALQNVPYLSIEHVGSFLIPGLYAKPIIDVDIVVDPKHYPMAASALSYNGYVFKPEPTGIDRMSFRYSAHALYSGASKPTEDGSVRRPVYLVMLTASSYRNHIAVRKALLGHPELVSEYAQVKRELGKRDFRDLGQYAGAKSQILQKILAMSELDEDTVNDIAALNRWTLKKE</sequence>
<proteinExistence type="predicted"/>
<dbReference type="SUPFAM" id="SSF81301">
    <property type="entry name" value="Nucleotidyltransferase"/>
    <property type="match status" value="1"/>
</dbReference>
<evidence type="ECO:0000313" key="2">
    <source>
        <dbReference type="Proteomes" id="UP000756921"/>
    </source>
</evidence>
<protein>
    <recommendedName>
        <fullName evidence="3">GrpB family protein</fullName>
    </recommendedName>
</protein>
<dbReference type="AlphaFoldDB" id="A0A9P6GRN4"/>
<dbReference type="Pfam" id="PF04229">
    <property type="entry name" value="GrpB"/>
    <property type="match status" value="1"/>
</dbReference>
<reference evidence="1" key="1">
    <citation type="journal article" date="2020" name="Mol. Plant Microbe Interact.">
        <title>Genome Sequence of the Biocontrol Agent Coniothyrium minitans strain Conio (IMI 134523).</title>
        <authorList>
            <person name="Patel D."/>
            <person name="Shittu T.A."/>
            <person name="Baroncelli R."/>
            <person name="Muthumeenakshi S."/>
            <person name="Osborne T.H."/>
            <person name="Janganan T.K."/>
            <person name="Sreenivasaprasad S."/>
        </authorList>
    </citation>
    <scope>NUCLEOTIDE SEQUENCE</scope>
    <source>
        <strain evidence="1">Conio</strain>
    </source>
</reference>
<dbReference type="InterPro" id="IPR007344">
    <property type="entry name" value="GrpB/CoaE"/>
</dbReference>